<sequence length="214" mass="22790">MKVFVIGITGGVGSLLAHRLVARGDDVRGLVRHDRQSDDLVARGIVPVLGDLSTMTVDDLATAFGDADAVVFTAGSNAGSAELTRAVDEEGSARAVEAAAGRRFITVSVLPEAWRERHLTDDEEYYFAAKKRADVVVSRSEADWVILRPSLLVDGAGRGTVTLGPAVVHGESVRDDVAATLVEILHEPRISRQVLELDSGTTPIPQAVRATVRT</sequence>
<evidence type="ECO:0000313" key="2">
    <source>
        <dbReference type="Proteomes" id="UP000244384"/>
    </source>
</evidence>
<dbReference type="Proteomes" id="UP000244384">
    <property type="component" value="Chromosome"/>
</dbReference>
<protein>
    <submittedName>
        <fullName evidence="1">NAD-dependent dehydratase</fullName>
    </submittedName>
</protein>
<dbReference type="PANTHER" id="PTHR15020">
    <property type="entry name" value="FLAVIN REDUCTASE-RELATED"/>
    <property type="match status" value="1"/>
</dbReference>
<dbReference type="EMBL" id="CP026952">
    <property type="protein sequence ID" value="AWB93132.1"/>
    <property type="molecule type" value="Genomic_DNA"/>
</dbReference>
<reference evidence="2" key="1">
    <citation type="submission" date="2018-01" db="EMBL/GenBank/DDBJ databases">
        <authorList>
            <person name="Li J."/>
        </authorList>
    </citation>
    <scope>NUCLEOTIDE SEQUENCE [LARGE SCALE GENOMIC DNA]</scope>
    <source>
        <strain evidence="2">592</strain>
    </source>
</reference>
<dbReference type="PANTHER" id="PTHR15020:SF50">
    <property type="entry name" value="UPF0659 PROTEIN YMR090W"/>
    <property type="match status" value="1"/>
</dbReference>
<dbReference type="OrthoDB" id="9771302at2"/>
<dbReference type="AlphaFoldDB" id="A0A2S0WPA7"/>
<keyword evidence="2" id="KW-1185">Reference proteome</keyword>
<accession>A0A5F2EXH2</accession>
<accession>A0A2S0WPA7</accession>
<name>A0A2S0WPA7_9ACTN</name>
<dbReference type="InterPro" id="IPR036291">
    <property type="entry name" value="NAD(P)-bd_dom_sf"/>
</dbReference>
<dbReference type="SUPFAM" id="SSF51735">
    <property type="entry name" value="NAD(P)-binding Rossmann-fold domains"/>
    <property type="match status" value="1"/>
</dbReference>
<organism evidence="1 2">
    <name type="scientific">Aeromicrobium chenweiae</name>
    <dbReference type="NCBI Taxonomy" id="2079793"/>
    <lineage>
        <taxon>Bacteria</taxon>
        <taxon>Bacillati</taxon>
        <taxon>Actinomycetota</taxon>
        <taxon>Actinomycetes</taxon>
        <taxon>Propionibacteriales</taxon>
        <taxon>Nocardioidaceae</taxon>
        <taxon>Aeromicrobium</taxon>
    </lineage>
</organism>
<dbReference type="KEGG" id="aez:C3E78_13450"/>
<dbReference type="Gene3D" id="3.40.50.720">
    <property type="entry name" value="NAD(P)-binding Rossmann-like Domain"/>
    <property type="match status" value="1"/>
</dbReference>
<dbReference type="InterPro" id="IPR016040">
    <property type="entry name" value="NAD(P)-bd_dom"/>
</dbReference>
<proteinExistence type="predicted"/>
<dbReference type="Pfam" id="PF13460">
    <property type="entry name" value="NAD_binding_10"/>
    <property type="match status" value="1"/>
</dbReference>
<dbReference type="RefSeq" id="WP_108579204.1">
    <property type="nucleotide sequence ID" value="NZ_CP026952.1"/>
</dbReference>
<gene>
    <name evidence="1" type="ORF">C3E78_13450</name>
</gene>
<evidence type="ECO:0000313" key="1">
    <source>
        <dbReference type="EMBL" id="AWB93132.1"/>
    </source>
</evidence>